<keyword evidence="2" id="KW-1185">Reference proteome</keyword>
<dbReference type="PATRIC" id="fig|284040.3.peg.6997"/>
<gene>
    <name evidence="1" type="ORF">UK15_37195</name>
</gene>
<evidence type="ECO:0000313" key="2">
    <source>
        <dbReference type="Proteomes" id="UP000034786"/>
    </source>
</evidence>
<protein>
    <submittedName>
        <fullName evidence="1">Uncharacterized protein</fullName>
    </submittedName>
</protein>
<reference evidence="2" key="1">
    <citation type="submission" date="2015-02" db="EMBL/GenBank/DDBJ databases">
        <authorList>
            <person name="Ju K.-S."/>
            <person name="Doroghazi J.R."/>
            <person name="Metcalf W."/>
        </authorList>
    </citation>
    <scope>NUCLEOTIDE SEQUENCE [LARGE SCALE GENOMIC DNA]</scope>
    <source>
        <strain evidence="2">NRRL B-16380</strain>
    </source>
</reference>
<dbReference type="EMBL" id="JYJH01000056">
    <property type="protein sequence ID" value="KJK34172.1"/>
    <property type="molecule type" value="Genomic_DNA"/>
</dbReference>
<sequence length="65" mass="6740">MYGLLVLQAGIPQGQEAFTLIAVCIAFSIVAHSSTGVPIARPFKVEDIAGIPGDESAPATARDTR</sequence>
<evidence type="ECO:0000313" key="1">
    <source>
        <dbReference type="EMBL" id="KJK34172.1"/>
    </source>
</evidence>
<dbReference type="Proteomes" id="UP000034786">
    <property type="component" value="Unassembled WGS sequence"/>
</dbReference>
<comment type="caution">
    <text evidence="1">The sequence shown here is derived from an EMBL/GenBank/DDBJ whole genome shotgun (WGS) entry which is preliminary data.</text>
</comment>
<accession>A0A0M2GGZ5</accession>
<name>A0A0M2GGZ5_9ACTN</name>
<organism evidence="1 2">
    <name type="scientific">Streptomyces variegatus</name>
    <dbReference type="NCBI Taxonomy" id="284040"/>
    <lineage>
        <taxon>Bacteria</taxon>
        <taxon>Bacillati</taxon>
        <taxon>Actinomycetota</taxon>
        <taxon>Actinomycetes</taxon>
        <taxon>Kitasatosporales</taxon>
        <taxon>Streptomycetaceae</taxon>
        <taxon>Streptomyces</taxon>
    </lineage>
</organism>
<dbReference type="AlphaFoldDB" id="A0A0M2GGZ5"/>
<proteinExistence type="predicted"/>